<dbReference type="PANTHER" id="PTHR39201">
    <property type="entry name" value="EXPORTED PROTEIN-RELATED"/>
    <property type="match status" value="1"/>
</dbReference>
<dbReference type="HOGENOM" id="CLU_068890_4_0_5"/>
<dbReference type="EnsemblBacteria" id="ABL71322">
    <property type="protein sequence ID" value="ABL71322"/>
    <property type="gene ID" value="Pden_3241"/>
</dbReference>
<evidence type="ECO:0000256" key="1">
    <source>
        <dbReference type="ARBA" id="ARBA00022630"/>
    </source>
</evidence>
<dbReference type="GO" id="GO:0010181">
    <property type="term" value="F:FMN binding"/>
    <property type="evidence" value="ECO:0007669"/>
    <property type="project" value="InterPro"/>
</dbReference>
<dbReference type="Proteomes" id="UP000000361">
    <property type="component" value="Chromosome 2"/>
</dbReference>
<dbReference type="PANTHER" id="PTHR39201:SF1">
    <property type="entry name" value="FLAVODOXIN-LIKE DOMAIN-CONTAINING PROTEIN"/>
    <property type="match status" value="1"/>
</dbReference>
<dbReference type="eggNOG" id="COG0716">
    <property type="taxonomic scope" value="Bacteria"/>
</dbReference>
<evidence type="ECO:0000259" key="3">
    <source>
        <dbReference type="PROSITE" id="PS50902"/>
    </source>
</evidence>
<protein>
    <submittedName>
        <fullName evidence="4">Twin-arginine translocation pathway signal</fullName>
    </submittedName>
</protein>
<reference evidence="5" key="1">
    <citation type="submission" date="2006-12" db="EMBL/GenBank/DDBJ databases">
        <title>Complete sequence of chromosome 2 of Paracoccus denitrificans PD1222.</title>
        <authorList>
            <person name="Copeland A."/>
            <person name="Lucas S."/>
            <person name="Lapidus A."/>
            <person name="Barry K."/>
            <person name="Detter J.C."/>
            <person name="Glavina del Rio T."/>
            <person name="Hammon N."/>
            <person name="Israni S."/>
            <person name="Dalin E."/>
            <person name="Tice H."/>
            <person name="Pitluck S."/>
            <person name="Munk A.C."/>
            <person name="Brettin T."/>
            <person name="Bruce D."/>
            <person name="Han C."/>
            <person name="Tapia R."/>
            <person name="Gilna P."/>
            <person name="Schmutz J."/>
            <person name="Larimer F."/>
            <person name="Land M."/>
            <person name="Hauser L."/>
            <person name="Kyrpides N."/>
            <person name="Lykidis A."/>
            <person name="Spiro S."/>
            <person name="Richardson D.J."/>
            <person name="Moir J.W.B."/>
            <person name="Ferguson S.J."/>
            <person name="van Spanning R.J.M."/>
            <person name="Richardson P."/>
        </authorList>
    </citation>
    <scope>NUCLEOTIDE SEQUENCE [LARGE SCALE GENOMIC DNA]</scope>
    <source>
        <strain evidence="5">Pd 1222</strain>
    </source>
</reference>
<dbReference type="InterPro" id="IPR008254">
    <property type="entry name" value="Flavodoxin/NO_synth"/>
</dbReference>
<evidence type="ECO:0000313" key="4">
    <source>
        <dbReference type="EMBL" id="ABL71322.1"/>
    </source>
</evidence>
<dbReference type="AlphaFoldDB" id="A1B728"/>
<dbReference type="Pfam" id="PF12682">
    <property type="entry name" value="Flavodoxin_4"/>
    <property type="match status" value="1"/>
</dbReference>
<dbReference type="OrthoDB" id="9806505at2"/>
<gene>
    <name evidence="4" type="ordered locus">Pden_3241</name>
</gene>
<name>A1B728_PARDP</name>
<proteinExistence type="predicted"/>
<organism evidence="4 5">
    <name type="scientific">Paracoccus denitrificans (strain Pd 1222)</name>
    <dbReference type="NCBI Taxonomy" id="318586"/>
    <lineage>
        <taxon>Bacteria</taxon>
        <taxon>Pseudomonadati</taxon>
        <taxon>Pseudomonadota</taxon>
        <taxon>Alphaproteobacteria</taxon>
        <taxon>Rhodobacterales</taxon>
        <taxon>Paracoccaceae</taxon>
        <taxon>Paracoccus</taxon>
    </lineage>
</organism>
<dbReference type="PROSITE" id="PS50902">
    <property type="entry name" value="FLAVODOXIN_LIKE"/>
    <property type="match status" value="1"/>
</dbReference>
<dbReference type="STRING" id="318586.Pden_3241"/>
<dbReference type="SUPFAM" id="SSF52218">
    <property type="entry name" value="Flavoproteins"/>
    <property type="match status" value="1"/>
</dbReference>
<dbReference type="InterPro" id="IPR029039">
    <property type="entry name" value="Flavoprotein-like_sf"/>
</dbReference>
<keyword evidence="5" id="KW-1185">Reference proteome</keyword>
<evidence type="ECO:0000313" key="5">
    <source>
        <dbReference type="Proteomes" id="UP000000361"/>
    </source>
</evidence>
<keyword evidence="1" id="KW-0285">Flavoprotein</keyword>
<sequence>MDRIRRAMLRFIPIWAVGLLAALSVGAAAAYEAGPGNLVVYFSRSGNTRVIAGQIGRAMDAQVFEIIPATPYPEDYEETVAQATRERESGYEPPLESSVENIADYDTIWLGFPIWGGSVPPVIRSFLSGHDLSGKTLIPFITHGGYGTGNSLAVVAEHAPQARLVEPFVLEADQERRTLERVTDWLGQR</sequence>
<feature type="domain" description="Flavodoxin-like" evidence="3">
    <location>
        <begin position="37"/>
        <end position="189"/>
    </location>
</feature>
<dbReference type="KEGG" id="pde:Pden_3241"/>
<dbReference type="Gene3D" id="3.40.50.360">
    <property type="match status" value="1"/>
</dbReference>
<evidence type="ECO:0000256" key="2">
    <source>
        <dbReference type="ARBA" id="ARBA00022643"/>
    </source>
</evidence>
<accession>A1B728</accession>
<dbReference type="GeneID" id="93452912"/>
<keyword evidence="2" id="KW-0288">FMN</keyword>
<dbReference type="EMBL" id="CP000490">
    <property type="protein sequence ID" value="ABL71322.1"/>
    <property type="molecule type" value="Genomic_DNA"/>
</dbReference>
<dbReference type="RefSeq" id="WP_011749507.1">
    <property type="nucleotide sequence ID" value="NC_008687.1"/>
</dbReference>